<gene>
    <name evidence="1" type="ORF">Nkreftii_002289</name>
</gene>
<dbReference type="SUPFAM" id="SSF56784">
    <property type="entry name" value="HAD-like"/>
    <property type="match status" value="1"/>
</dbReference>
<keyword evidence="1" id="KW-0378">Hydrolase</keyword>
<dbReference type="KEGG" id="nkf:Nkreftii_002289"/>
<proteinExistence type="predicted"/>
<dbReference type="InterPro" id="IPR036412">
    <property type="entry name" value="HAD-like_sf"/>
</dbReference>
<accession>A0A7S8J000</accession>
<dbReference type="EMBL" id="CP047423">
    <property type="protein sequence ID" value="QPD04515.1"/>
    <property type="molecule type" value="Genomic_DNA"/>
</dbReference>
<dbReference type="PANTHER" id="PTHR42891:SF1">
    <property type="entry name" value="D-GLYCERO-BETA-D-MANNO-HEPTOSE-1,7-BISPHOSPHATE 7-PHOSPHATASE"/>
    <property type="match status" value="1"/>
</dbReference>
<evidence type="ECO:0000313" key="1">
    <source>
        <dbReference type="EMBL" id="QPD04515.1"/>
    </source>
</evidence>
<dbReference type="InterPro" id="IPR006549">
    <property type="entry name" value="HAD-SF_hydro_IIIA"/>
</dbReference>
<dbReference type="InterPro" id="IPR023214">
    <property type="entry name" value="HAD_sf"/>
</dbReference>
<dbReference type="PANTHER" id="PTHR42891">
    <property type="entry name" value="D-GLYCERO-BETA-D-MANNO-HEPTOSE-1,7-BISPHOSPHATE 7-PHOSPHATASE"/>
    <property type="match status" value="1"/>
</dbReference>
<reference evidence="1 2" key="1">
    <citation type="journal article" date="2020" name="ISME J.">
        <title>Enrichment and physiological characterization of a novel comammox Nitrospira indicates ammonium inhibition of complete nitrification.</title>
        <authorList>
            <person name="Sakoula D."/>
            <person name="Koch H."/>
            <person name="Frank J."/>
            <person name="Jetten M.S.M."/>
            <person name="van Kessel M.A.H.J."/>
            <person name="Lucker S."/>
        </authorList>
    </citation>
    <scope>NUCLEOTIDE SEQUENCE [LARGE SCALE GENOMIC DNA]</scope>
    <source>
        <strain evidence="1">Comreactor17</strain>
    </source>
</reference>
<organism evidence="1 2">
    <name type="scientific">Candidatus Nitrospira kreftii</name>
    <dbReference type="NCBI Taxonomy" id="2652173"/>
    <lineage>
        <taxon>Bacteria</taxon>
        <taxon>Pseudomonadati</taxon>
        <taxon>Nitrospirota</taxon>
        <taxon>Nitrospiria</taxon>
        <taxon>Nitrospirales</taxon>
        <taxon>Nitrospiraceae</taxon>
        <taxon>Nitrospira</taxon>
    </lineage>
</organism>
<dbReference type="InterPro" id="IPR004446">
    <property type="entry name" value="Heptose_bisP_phosphatase"/>
</dbReference>
<dbReference type="GO" id="GO:0016791">
    <property type="term" value="F:phosphatase activity"/>
    <property type="evidence" value="ECO:0007669"/>
    <property type="project" value="InterPro"/>
</dbReference>
<dbReference type="Pfam" id="PF13242">
    <property type="entry name" value="Hydrolase_like"/>
    <property type="match status" value="1"/>
</dbReference>
<name>A0A7S8J000_9BACT</name>
<dbReference type="GO" id="GO:0005975">
    <property type="term" value="P:carbohydrate metabolic process"/>
    <property type="evidence" value="ECO:0007669"/>
    <property type="project" value="InterPro"/>
</dbReference>
<sequence>MAGIRKSVFLDMHGMLNHNHVRDSGEGHSEGFSDTIEGIRLLHLAGYALIVITHETEAGRGTYGKQTISHQEAPFLNHLAVSGIPLHGYFRCPHYHQGTSAPVAYQYRCRRSNPELLIQAACELHVDPQRSWFIGDTLDDMEAGGTAGCRTILLINGQESNWNMTERRWPGFIAANMIEATSLILLTDVDTLLDRTLESFRLDDEEEA</sequence>
<protein>
    <submittedName>
        <fullName evidence="1">D,D-heptose 1,7-bisphosphate phosphatase</fullName>
        <ecNumber evidence="1">3.1.3.-</ecNumber>
    </submittedName>
</protein>
<dbReference type="EC" id="3.1.3.-" evidence="1"/>
<dbReference type="Gene3D" id="3.40.50.1000">
    <property type="entry name" value="HAD superfamily/HAD-like"/>
    <property type="match status" value="1"/>
</dbReference>
<dbReference type="Proteomes" id="UP000593737">
    <property type="component" value="Chromosome"/>
</dbReference>
<dbReference type="AlphaFoldDB" id="A0A7S8J000"/>
<dbReference type="NCBIfam" id="TIGR01662">
    <property type="entry name" value="HAD-SF-IIIA"/>
    <property type="match status" value="1"/>
</dbReference>
<evidence type="ECO:0000313" key="2">
    <source>
        <dbReference type="Proteomes" id="UP000593737"/>
    </source>
</evidence>